<accession>A0A221K2B8</accession>
<evidence type="ECO:0000256" key="7">
    <source>
        <dbReference type="ARBA" id="ARBA00022801"/>
    </source>
</evidence>
<evidence type="ECO:0000256" key="1">
    <source>
        <dbReference type="ARBA" id="ARBA00004613"/>
    </source>
</evidence>
<dbReference type="Pfam" id="PF00149">
    <property type="entry name" value="Metallophos"/>
    <property type="match status" value="1"/>
</dbReference>
<dbReference type="CDD" id="cd07409">
    <property type="entry name" value="MPP_CD73_N"/>
    <property type="match status" value="1"/>
</dbReference>
<evidence type="ECO:0000256" key="3">
    <source>
        <dbReference type="ARBA" id="ARBA00022525"/>
    </source>
</evidence>
<dbReference type="Gene3D" id="3.90.780.10">
    <property type="entry name" value="5'-Nucleotidase, C-terminal domain"/>
    <property type="match status" value="1"/>
</dbReference>
<keyword evidence="6 8" id="KW-0547">Nucleotide-binding</keyword>
<dbReference type="RefSeq" id="WP_089420948.1">
    <property type="nucleotide sequence ID" value="NZ_CP022415.1"/>
</dbReference>
<feature type="domain" description="5'-Nucleotidase C-terminal" evidence="10">
    <location>
        <begin position="327"/>
        <end position="481"/>
    </location>
</feature>
<dbReference type="GO" id="GO:0005576">
    <property type="term" value="C:extracellular region"/>
    <property type="evidence" value="ECO:0007669"/>
    <property type="project" value="UniProtKB-SubCell"/>
</dbReference>
<keyword evidence="12" id="KW-1185">Reference proteome</keyword>
<organism evidence="11 12">
    <name type="scientific">Pseudosulfitobacter pseudonitzschiae</name>
    <dbReference type="NCBI Taxonomy" id="1402135"/>
    <lineage>
        <taxon>Bacteria</taxon>
        <taxon>Pseudomonadati</taxon>
        <taxon>Pseudomonadota</taxon>
        <taxon>Alphaproteobacteria</taxon>
        <taxon>Rhodobacterales</taxon>
        <taxon>Roseobacteraceae</taxon>
        <taxon>Pseudosulfitobacter</taxon>
    </lineage>
</organism>
<dbReference type="GO" id="GO:0046872">
    <property type="term" value="F:metal ion binding"/>
    <property type="evidence" value="ECO:0007669"/>
    <property type="project" value="UniProtKB-KW"/>
</dbReference>
<evidence type="ECO:0000259" key="9">
    <source>
        <dbReference type="Pfam" id="PF00149"/>
    </source>
</evidence>
<evidence type="ECO:0000256" key="2">
    <source>
        <dbReference type="ARBA" id="ARBA00006654"/>
    </source>
</evidence>
<dbReference type="FunFam" id="3.60.21.10:FF:000020">
    <property type="entry name" value="NT5E isoform 4"/>
    <property type="match status" value="1"/>
</dbReference>
<dbReference type="InterPro" id="IPR029052">
    <property type="entry name" value="Metallo-depent_PP-like"/>
</dbReference>
<evidence type="ECO:0000256" key="5">
    <source>
        <dbReference type="ARBA" id="ARBA00022729"/>
    </source>
</evidence>
<comment type="subcellular location">
    <subcellularLocation>
        <location evidence="1">Secreted</location>
    </subcellularLocation>
</comment>
<dbReference type="InterPro" id="IPR004843">
    <property type="entry name" value="Calcineurin-like_PHP"/>
</dbReference>
<dbReference type="GO" id="GO:0016788">
    <property type="term" value="F:hydrolase activity, acting on ester bonds"/>
    <property type="evidence" value="ECO:0007669"/>
    <property type="project" value="InterPro"/>
</dbReference>
<proteinExistence type="inferred from homology"/>
<dbReference type="eggNOG" id="COG0737">
    <property type="taxonomic scope" value="Bacteria"/>
</dbReference>
<dbReference type="GO" id="GO:0009166">
    <property type="term" value="P:nucleotide catabolic process"/>
    <property type="evidence" value="ECO:0007669"/>
    <property type="project" value="InterPro"/>
</dbReference>
<dbReference type="SUPFAM" id="SSF56300">
    <property type="entry name" value="Metallo-dependent phosphatases"/>
    <property type="match status" value="1"/>
</dbReference>
<dbReference type="EMBL" id="CP022415">
    <property type="protein sequence ID" value="ASM73126.1"/>
    <property type="molecule type" value="Genomic_DNA"/>
</dbReference>
<dbReference type="InterPro" id="IPR008334">
    <property type="entry name" value="5'-Nucleotdase_C"/>
</dbReference>
<dbReference type="Proteomes" id="UP000199754">
    <property type="component" value="Chromosome"/>
</dbReference>
<name>A0A221K2B8_9RHOB</name>
<feature type="chain" id="PRO_5011828790" evidence="8">
    <location>
        <begin position="22"/>
        <end position="519"/>
    </location>
</feature>
<keyword evidence="3" id="KW-0964">Secreted</keyword>
<evidence type="ECO:0000313" key="12">
    <source>
        <dbReference type="Proteomes" id="UP000199754"/>
    </source>
</evidence>
<dbReference type="Gene3D" id="3.60.21.10">
    <property type="match status" value="1"/>
</dbReference>
<keyword evidence="5 8" id="KW-0732">Signal</keyword>
<dbReference type="Pfam" id="PF02872">
    <property type="entry name" value="5_nucleotid_C"/>
    <property type="match status" value="1"/>
</dbReference>
<feature type="domain" description="Calcineurin-like phosphoesterase" evidence="9">
    <location>
        <begin position="25"/>
        <end position="241"/>
    </location>
</feature>
<evidence type="ECO:0000256" key="8">
    <source>
        <dbReference type="RuleBase" id="RU362119"/>
    </source>
</evidence>
<dbReference type="FunFam" id="3.90.780.10:FF:000004">
    <property type="entry name" value="UDP-sugar hydrolase, putative"/>
    <property type="match status" value="1"/>
</dbReference>
<keyword evidence="7 8" id="KW-0378">Hydrolase</keyword>
<dbReference type="PROSITE" id="PS00786">
    <property type="entry name" value="5_NUCLEOTIDASE_2"/>
    <property type="match status" value="1"/>
</dbReference>
<feature type="signal peptide" evidence="8">
    <location>
        <begin position="1"/>
        <end position="21"/>
    </location>
</feature>
<dbReference type="InterPro" id="IPR006146">
    <property type="entry name" value="5'-Nucleotdase_CS"/>
</dbReference>
<evidence type="ECO:0000259" key="10">
    <source>
        <dbReference type="Pfam" id="PF02872"/>
    </source>
</evidence>
<dbReference type="SUPFAM" id="SSF55816">
    <property type="entry name" value="5'-nucleotidase (syn. UDP-sugar hydrolase), C-terminal domain"/>
    <property type="match status" value="1"/>
</dbReference>
<dbReference type="PROSITE" id="PS00785">
    <property type="entry name" value="5_NUCLEOTIDASE_1"/>
    <property type="match status" value="1"/>
</dbReference>
<reference evidence="11 12" key="1">
    <citation type="submission" date="2017-07" db="EMBL/GenBank/DDBJ databases">
        <title>Genome Sequence of Sulfitobacter pseudonitzschiae Strain SMR1 Isolated from a culture of the Diatom Skeletonema marinoi.</title>
        <authorList>
            <person name="Topel M."/>
            <person name="Pinder M.I.M."/>
            <person name="Johansson O.N."/>
            <person name="Kourtchenko O."/>
            <person name="Godhe A."/>
            <person name="Clarke A.K."/>
        </authorList>
    </citation>
    <scope>NUCLEOTIDE SEQUENCE [LARGE SCALE GENOMIC DNA]</scope>
    <source>
        <strain evidence="11 12">SMR1</strain>
    </source>
</reference>
<dbReference type="KEGG" id="spse:SULPSESMR1_02329"/>
<dbReference type="InterPro" id="IPR036907">
    <property type="entry name" value="5'-Nucleotdase_C_sf"/>
</dbReference>
<dbReference type="PANTHER" id="PTHR11575:SF24">
    <property type="entry name" value="5'-NUCLEOTIDASE"/>
    <property type="match status" value="1"/>
</dbReference>
<sequence length="519" mass="54607">MLLRLTQTAAAIALTAGTAMADYSLTILHTNDFHARFEPISKYDSGCSAEDNTAGECFGGTARLVNAIKDAKARSNNAILVDGGDQFQGTLFYTYYKGKLAAEMMNKLGYDAMTVGNHEFDDGPEVLAGFIDAINFPILMSNADVSGEPLLADKLAKSTVIERGGEKIGLIGLTPQDTHELASPGKNIIFTDPSDAVQGEVDKLTEAGVTKIIVLSHSGYGVDQRVAENTTGVDVIVGGHSNTLLSNTDERAEGPYPTMVGSTAIVQAYAYGKYLGELNVTFDDAGNVTEATGDPILIDASVAEDEETVARIAEAAAPLEEIRNRVVAETSAPIGGDRDVCRAMECSMGSLIADAMLARVKDQGVQIAIQNGGGIRASIDAGPITMGEVLTVLPFQNTLSTFQVTGATVVEALENGVSQVEEGAGRFAQVAGMTYAFDASKPAGERVSDVMVDGAPIDLEKTYGVVSNNYVRNGGDGYKMFINAENAYDFGPDVADVTAEYLAAQGPFTPVTDGRITVK</sequence>
<dbReference type="InterPro" id="IPR006179">
    <property type="entry name" value="5_nucleotidase/apyrase"/>
</dbReference>
<comment type="similarity">
    <text evidence="2 8">Belongs to the 5'-nucleotidase family.</text>
</comment>
<protein>
    <submittedName>
        <fullName evidence="11">Trifunctional nucleotide phosphoesterase protein YfkN</fullName>
    </submittedName>
</protein>
<dbReference type="AlphaFoldDB" id="A0A221K2B8"/>
<dbReference type="STRING" id="1402135.SAMN05444149_103548"/>
<dbReference type="OrthoDB" id="9803927at2"/>
<gene>
    <name evidence="11" type="primary">yfkN</name>
    <name evidence="11" type="ORF">SULPSESMR1_02329</name>
</gene>
<dbReference type="GO" id="GO:0000166">
    <property type="term" value="F:nucleotide binding"/>
    <property type="evidence" value="ECO:0007669"/>
    <property type="project" value="UniProtKB-KW"/>
</dbReference>
<evidence type="ECO:0000256" key="4">
    <source>
        <dbReference type="ARBA" id="ARBA00022723"/>
    </source>
</evidence>
<dbReference type="PRINTS" id="PR01607">
    <property type="entry name" value="APYRASEFAMLY"/>
</dbReference>
<evidence type="ECO:0000313" key="11">
    <source>
        <dbReference type="EMBL" id="ASM73126.1"/>
    </source>
</evidence>
<evidence type="ECO:0000256" key="6">
    <source>
        <dbReference type="ARBA" id="ARBA00022741"/>
    </source>
</evidence>
<keyword evidence="4" id="KW-0479">Metal-binding</keyword>
<dbReference type="PANTHER" id="PTHR11575">
    <property type="entry name" value="5'-NUCLEOTIDASE-RELATED"/>
    <property type="match status" value="1"/>
</dbReference>